<evidence type="ECO:0000313" key="1">
    <source>
        <dbReference type="EMBL" id="CAB4010480.1"/>
    </source>
</evidence>
<dbReference type="InterPro" id="IPR000477">
    <property type="entry name" value="RT_dom"/>
</dbReference>
<dbReference type="PANTHER" id="PTHR47510">
    <property type="entry name" value="REVERSE TRANSCRIPTASE DOMAIN-CONTAINING PROTEIN"/>
    <property type="match status" value="1"/>
</dbReference>
<dbReference type="Gene3D" id="3.60.10.10">
    <property type="entry name" value="Endonuclease/exonuclease/phosphatase"/>
    <property type="match status" value="1"/>
</dbReference>
<dbReference type="EMBL" id="CACRXK020006801">
    <property type="protein sequence ID" value="CAB4010480.1"/>
    <property type="molecule type" value="Genomic_DNA"/>
</dbReference>
<dbReference type="SUPFAM" id="SSF56672">
    <property type="entry name" value="DNA/RNA polymerases"/>
    <property type="match status" value="1"/>
</dbReference>
<gene>
    <name evidence="1" type="ORF">PACLA_8A086265</name>
</gene>
<dbReference type="Proteomes" id="UP001152795">
    <property type="component" value="Unassembled WGS sequence"/>
</dbReference>
<proteinExistence type="predicted"/>
<reference evidence="1" key="1">
    <citation type="submission" date="2020-04" db="EMBL/GenBank/DDBJ databases">
        <authorList>
            <person name="Alioto T."/>
            <person name="Alioto T."/>
            <person name="Gomez Garrido J."/>
        </authorList>
    </citation>
    <scope>NUCLEOTIDE SEQUENCE</scope>
    <source>
        <strain evidence="1">A484AB</strain>
    </source>
</reference>
<dbReference type="OrthoDB" id="5986345at2759"/>
<dbReference type="InterPro" id="IPR043502">
    <property type="entry name" value="DNA/RNA_pol_sf"/>
</dbReference>
<name>A0A7D9IH90_PARCT</name>
<dbReference type="InterPro" id="IPR036691">
    <property type="entry name" value="Endo/exonu/phosph_ase_sf"/>
</dbReference>
<dbReference type="PANTHER" id="PTHR47510:SF3">
    <property type="entry name" value="ENDO_EXONUCLEASE_PHOSPHATASE DOMAIN-CONTAINING PROTEIN"/>
    <property type="match status" value="1"/>
</dbReference>
<comment type="caution">
    <text evidence="1">The sequence shown here is derived from an EMBL/GenBank/DDBJ whole genome shotgun (WGS) entry which is preliminary data.</text>
</comment>
<dbReference type="SUPFAM" id="SSF56219">
    <property type="entry name" value="DNase I-like"/>
    <property type="match status" value="1"/>
</dbReference>
<protein>
    <submittedName>
        <fullName evidence="1">Uncharacterized protein</fullName>
    </submittedName>
</protein>
<organism evidence="1 2">
    <name type="scientific">Paramuricea clavata</name>
    <name type="common">Red gorgonian</name>
    <name type="synonym">Violescent sea-whip</name>
    <dbReference type="NCBI Taxonomy" id="317549"/>
    <lineage>
        <taxon>Eukaryota</taxon>
        <taxon>Metazoa</taxon>
        <taxon>Cnidaria</taxon>
        <taxon>Anthozoa</taxon>
        <taxon>Octocorallia</taxon>
        <taxon>Malacalcyonacea</taxon>
        <taxon>Plexauridae</taxon>
        <taxon>Paramuricea</taxon>
    </lineage>
</organism>
<dbReference type="AlphaFoldDB" id="A0A7D9IH90"/>
<keyword evidence="2" id="KW-1185">Reference proteome</keyword>
<accession>A0A7D9IH90</accession>
<sequence length="568" mass="64183">MGIGETQSPSRIKARITTRKSQLLEGLPTIGQPNFGPTWNPSISENLRTNDDIFTNLSCIPPARNSNNLITIHVCKPGPPESRSIPTCIVINARSLAKPDACSALYLELNSHNVDLGIVTETWLKSTIPSQAVCPVGFTVIRKDRPYGRQGGGVAVFCRHDWKLEILEEFSNPYKCQWTKITTNNSIFYLSAIYHPPSPEYHPDDLLNFLMDSCERVLSLAPNAKLIIAGDINQLAIKTLLNYHSLVHIVNLPTRGQNILDVFVTNVPNFWSKAKTIKSLVRSDHLAVLLKPVVKAKAIRKTVKFRDLREHNKLKMLRKMEDFQWDTISRAEENAINKRDNESSNGEVPLSHIIDPKVMNEHFQTINTDPDYVTPQPLPVPRGTRVPELSVHTVCKLLLNQKRTTSGPDELPHWFWNTYAYDIAPVITIIFNNSIKLGIVPDSWKLANLLPVPKESPLTESNQLRPISLTNIIVRLFERAIFTTELVQVMENAIHKDQFAYKRGYSSTMALIKAQHTWMEWLDGNASMVRVFSFDFSEAFDTVPHEILCNKLKKLPISPYIPTGSSIS</sequence>
<dbReference type="Pfam" id="PF00078">
    <property type="entry name" value="RVT_1"/>
    <property type="match status" value="1"/>
</dbReference>
<evidence type="ECO:0000313" key="2">
    <source>
        <dbReference type="Proteomes" id="UP001152795"/>
    </source>
</evidence>
<dbReference type="PROSITE" id="PS50878">
    <property type="entry name" value="RT_POL"/>
    <property type="match status" value="1"/>
</dbReference>